<evidence type="ECO:0000313" key="3">
    <source>
        <dbReference type="Proteomes" id="UP000612746"/>
    </source>
</evidence>
<dbReference type="OrthoDB" id="10263094at2759"/>
<dbReference type="Gene3D" id="3.40.50.1820">
    <property type="entry name" value="alpha/beta hydrolase"/>
    <property type="match status" value="2"/>
</dbReference>
<evidence type="ECO:0000313" key="2">
    <source>
        <dbReference type="EMBL" id="KAG2181595.1"/>
    </source>
</evidence>
<sequence>DDPDSDANAGFFGNINEQLEKVCRDLAEIPELQDGFNAIGFSQVSPMYETHACKDPDLNVYFHNGALGWTVSKVSEEKNPRETAGGYVQRCNQPAIHNLITFGSQHAGVSDIPGCADQPDFRCNLMRNIARRGVYTDYVRKHIIQAQYYKDPKNYDGGWLTTLYLNKNIFLPDINNEFLLHRNKTYKQNLLSLNKLVLIKFAEDETVRPAESAWFWFFNEEGDLIPLEDQPLYTKDWLGLKKLNEDGKIDFEVCPGAHVRIKNSLFYTLPRLTSY</sequence>
<dbReference type="GO" id="GO:0016790">
    <property type="term" value="F:thiolester hydrolase activity"/>
    <property type="evidence" value="ECO:0007669"/>
    <property type="project" value="TreeGrafter"/>
</dbReference>
<dbReference type="InterPro" id="IPR029058">
    <property type="entry name" value="AB_hydrolase_fold"/>
</dbReference>
<dbReference type="PANTHER" id="PTHR11247:SF8">
    <property type="entry name" value="PALMITOYL-PROTEIN THIOESTERASE 1"/>
    <property type="match status" value="1"/>
</dbReference>
<evidence type="ECO:0000256" key="1">
    <source>
        <dbReference type="ARBA" id="ARBA00022801"/>
    </source>
</evidence>
<keyword evidence="3" id="KW-1185">Reference proteome</keyword>
<accession>A0A8H7UFY5</accession>
<dbReference type="Pfam" id="PF02089">
    <property type="entry name" value="Palm_thioest"/>
    <property type="match status" value="2"/>
</dbReference>
<dbReference type="SUPFAM" id="SSF53474">
    <property type="entry name" value="alpha/beta-Hydrolases"/>
    <property type="match status" value="1"/>
</dbReference>
<dbReference type="PANTHER" id="PTHR11247">
    <property type="entry name" value="PALMITOYL-PROTEIN THIOESTERASE/DOLICHYLDIPHOSPHATASE 1"/>
    <property type="match status" value="1"/>
</dbReference>
<feature type="non-terminal residue" evidence="2">
    <location>
        <position position="1"/>
    </location>
</feature>
<gene>
    <name evidence="2" type="ORF">INT44_008410</name>
</gene>
<dbReference type="Proteomes" id="UP000612746">
    <property type="component" value="Unassembled WGS sequence"/>
</dbReference>
<dbReference type="AlphaFoldDB" id="A0A8H7UFY5"/>
<keyword evidence="1" id="KW-0378">Hydrolase</keyword>
<comment type="caution">
    <text evidence="2">The sequence shown here is derived from an EMBL/GenBank/DDBJ whole genome shotgun (WGS) entry which is preliminary data.</text>
</comment>
<organism evidence="2 3">
    <name type="scientific">Umbelopsis vinacea</name>
    <dbReference type="NCBI Taxonomy" id="44442"/>
    <lineage>
        <taxon>Eukaryota</taxon>
        <taxon>Fungi</taxon>
        <taxon>Fungi incertae sedis</taxon>
        <taxon>Mucoromycota</taxon>
        <taxon>Mucoromycotina</taxon>
        <taxon>Umbelopsidomycetes</taxon>
        <taxon>Umbelopsidales</taxon>
        <taxon>Umbelopsidaceae</taxon>
        <taxon>Umbelopsis</taxon>
    </lineage>
</organism>
<dbReference type="EMBL" id="JAEPRA010000008">
    <property type="protein sequence ID" value="KAG2181595.1"/>
    <property type="molecule type" value="Genomic_DNA"/>
</dbReference>
<reference evidence="2" key="1">
    <citation type="submission" date="2020-12" db="EMBL/GenBank/DDBJ databases">
        <title>Metabolic potential, ecology and presence of endohyphal bacteria is reflected in genomic diversity of Mucoromycotina.</title>
        <authorList>
            <person name="Muszewska A."/>
            <person name="Okrasinska A."/>
            <person name="Steczkiewicz K."/>
            <person name="Drgas O."/>
            <person name="Orlowska M."/>
            <person name="Perlinska-Lenart U."/>
            <person name="Aleksandrzak-Piekarczyk T."/>
            <person name="Szatraj K."/>
            <person name="Zielenkiewicz U."/>
            <person name="Pilsyk S."/>
            <person name="Malc E."/>
            <person name="Mieczkowski P."/>
            <person name="Kruszewska J.S."/>
            <person name="Biernat P."/>
            <person name="Pawlowska J."/>
        </authorList>
    </citation>
    <scope>NUCLEOTIDE SEQUENCE</scope>
    <source>
        <strain evidence="2">WA0000051536</strain>
    </source>
</reference>
<name>A0A8H7UFY5_9FUNG</name>
<proteinExistence type="predicted"/>
<protein>
    <submittedName>
        <fullName evidence="2">Uncharacterized protein</fullName>
    </submittedName>
</protein>